<name>A0AA39P2J0_9AGAR</name>
<proteinExistence type="predicted"/>
<evidence type="ECO:0000313" key="2">
    <source>
        <dbReference type="Proteomes" id="UP001175228"/>
    </source>
</evidence>
<protein>
    <submittedName>
        <fullName evidence="1">Uncharacterized protein</fullName>
    </submittedName>
</protein>
<comment type="caution">
    <text evidence="1">The sequence shown here is derived from an EMBL/GenBank/DDBJ whole genome shotgun (WGS) entry which is preliminary data.</text>
</comment>
<organism evidence="1 2">
    <name type="scientific">Armillaria luteobubalina</name>
    <dbReference type="NCBI Taxonomy" id="153913"/>
    <lineage>
        <taxon>Eukaryota</taxon>
        <taxon>Fungi</taxon>
        <taxon>Dikarya</taxon>
        <taxon>Basidiomycota</taxon>
        <taxon>Agaricomycotina</taxon>
        <taxon>Agaricomycetes</taxon>
        <taxon>Agaricomycetidae</taxon>
        <taxon>Agaricales</taxon>
        <taxon>Marasmiineae</taxon>
        <taxon>Physalacriaceae</taxon>
        <taxon>Armillaria</taxon>
    </lineage>
</organism>
<gene>
    <name evidence="1" type="ORF">EDD18DRAFT_1338608</name>
</gene>
<evidence type="ECO:0000313" key="1">
    <source>
        <dbReference type="EMBL" id="KAK0475984.1"/>
    </source>
</evidence>
<dbReference type="EMBL" id="JAUEPU010000138">
    <property type="protein sequence ID" value="KAK0475984.1"/>
    <property type="molecule type" value="Genomic_DNA"/>
</dbReference>
<accession>A0AA39P2J0</accession>
<reference evidence="1" key="1">
    <citation type="submission" date="2023-06" db="EMBL/GenBank/DDBJ databases">
        <authorList>
            <consortium name="Lawrence Berkeley National Laboratory"/>
            <person name="Ahrendt S."/>
            <person name="Sahu N."/>
            <person name="Indic B."/>
            <person name="Wong-Bajracharya J."/>
            <person name="Merenyi Z."/>
            <person name="Ke H.-M."/>
            <person name="Monk M."/>
            <person name="Kocsube S."/>
            <person name="Drula E."/>
            <person name="Lipzen A."/>
            <person name="Balint B."/>
            <person name="Henrissat B."/>
            <person name="Andreopoulos B."/>
            <person name="Martin F.M."/>
            <person name="Harder C.B."/>
            <person name="Rigling D."/>
            <person name="Ford K.L."/>
            <person name="Foster G.D."/>
            <person name="Pangilinan J."/>
            <person name="Papanicolaou A."/>
            <person name="Barry K."/>
            <person name="LaButti K."/>
            <person name="Viragh M."/>
            <person name="Koriabine M."/>
            <person name="Yan M."/>
            <person name="Riley R."/>
            <person name="Champramary S."/>
            <person name="Plett K.L."/>
            <person name="Tsai I.J."/>
            <person name="Slot J."/>
            <person name="Sipos G."/>
            <person name="Plett J."/>
            <person name="Nagy L.G."/>
            <person name="Grigoriev I.V."/>
        </authorList>
    </citation>
    <scope>NUCLEOTIDE SEQUENCE</scope>
    <source>
        <strain evidence="1">HWK02</strain>
    </source>
</reference>
<dbReference type="Proteomes" id="UP001175228">
    <property type="component" value="Unassembled WGS sequence"/>
</dbReference>
<sequence length="583" mass="66297">MWESALKSSLDHREAMMLVYQGEVLDAHLAVTDRVNAWLNKVPIVHNHALPVHVFDSERRLLAILNNTPHIPVGAPDDAPTLDPDEYCKWTAQQKIKRHRENAMSVGTRCAKTCTTNPKTGLTSSAGRTQKPSTMAPVAMNRRKTYTTICHRPAHRGWRRQCQAHCTLKFNLITSANHIEWPPPCELLHFLPPGPATRRAGLSFHTEGLAEMVAGGQKDHEPFIISNHRAAFSSGTLLEVVLIVVRGTGGEPCRRRGRKERGEMIIMVTFYSINELRIAPSFLRTDIVFTGKNVPIRLLCVFLADLFILERTQNANLLVIGRQYIHQLTKKEIILGAMVLAFDIWISQRYNNVSVTTLYLLGLDICACKTPGNVLETKSTTGPSLSLFPGALLDHFLQFGWIVFLEEESRRWVTVHIIPGAQKLRYAHSHITSTPSNSTMLHDENSDKASTDEGYVVAFGNLSDSKENILYPQRYGVYPTFVPGARPIVCIQYYNLRNSMSRRWHQEITRAKLTSNMDLPRYMKEWQLQVSEMRDWIYTLVDLFGFGYVTALEMRPRKTQGMRDDPTAPYLRILKYEIMSKNN</sequence>
<dbReference type="AlphaFoldDB" id="A0AA39P2J0"/>
<keyword evidence="2" id="KW-1185">Reference proteome</keyword>